<dbReference type="SUPFAM" id="SSF56112">
    <property type="entry name" value="Protein kinase-like (PK-like)"/>
    <property type="match status" value="1"/>
</dbReference>
<evidence type="ECO:0000313" key="2">
    <source>
        <dbReference type="EMBL" id="GAA2028915.1"/>
    </source>
</evidence>
<dbReference type="EMBL" id="BAAAQN010000015">
    <property type="protein sequence ID" value="GAA2028915.1"/>
    <property type="molecule type" value="Genomic_DNA"/>
</dbReference>
<dbReference type="Gene3D" id="3.90.1200.10">
    <property type="match status" value="1"/>
</dbReference>
<gene>
    <name evidence="2" type="ORF">GCM10009839_30280</name>
</gene>
<keyword evidence="3" id="KW-1185">Reference proteome</keyword>
<reference evidence="3" key="1">
    <citation type="journal article" date="2019" name="Int. J. Syst. Evol. Microbiol.">
        <title>The Global Catalogue of Microorganisms (GCM) 10K type strain sequencing project: providing services to taxonomists for standard genome sequencing and annotation.</title>
        <authorList>
            <consortium name="The Broad Institute Genomics Platform"/>
            <consortium name="The Broad Institute Genome Sequencing Center for Infectious Disease"/>
            <person name="Wu L."/>
            <person name="Ma J."/>
        </authorList>
    </citation>
    <scope>NUCLEOTIDE SEQUENCE [LARGE SCALE GENOMIC DNA]</scope>
    <source>
        <strain evidence="3">JCM 16014</strain>
    </source>
</reference>
<proteinExistence type="predicted"/>
<dbReference type="Pfam" id="PF01636">
    <property type="entry name" value="APH"/>
    <property type="match status" value="1"/>
</dbReference>
<dbReference type="PANTHER" id="PTHR21310">
    <property type="entry name" value="AMINOGLYCOSIDE PHOSPHOTRANSFERASE-RELATED-RELATED"/>
    <property type="match status" value="1"/>
</dbReference>
<accession>A0ABP5FPX4</accession>
<feature type="domain" description="Aminoglycoside phosphotransferase" evidence="1">
    <location>
        <begin position="28"/>
        <end position="231"/>
    </location>
</feature>
<dbReference type="PANTHER" id="PTHR21310:SF40">
    <property type="entry name" value="AMINOGLYCOSIDE PHOSPHOTRANSFERASE DOMAIN-CONTAINING PROTEIN-RELATED"/>
    <property type="match status" value="1"/>
</dbReference>
<dbReference type="InterPro" id="IPR051678">
    <property type="entry name" value="AGP_Transferase"/>
</dbReference>
<dbReference type="InterPro" id="IPR002575">
    <property type="entry name" value="Aminoglycoside_PTrfase"/>
</dbReference>
<organism evidence="2 3">
    <name type="scientific">Catenulispora yoronensis</name>
    <dbReference type="NCBI Taxonomy" id="450799"/>
    <lineage>
        <taxon>Bacteria</taxon>
        <taxon>Bacillati</taxon>
        <taxon>Actinomycetota</taxon>
        <taxon>Actinomycetes</taxon>
        <taxon>Catenulisporales</taxon>
        <taxon>Catenulisporaceae</taxon>
        <taxon>Catenulispora</taxon>
    </lineage>
</organism>
<protein>
    <submittedName>
        <fullName evidence="2">Aminoglycoside phosphotransferase family protein</fullName>
    </submittedName>
</protein>
<comment type="caution">
    <text evidence="2">The sequence shown here is derived from an EMBL/GenBank/DDBJ whole genome shotgun (WGS) entry which is preliminary data.</text>
</comment>
<evidence type="ECO:0000313" key="3">
    <source>
        <dbReference type="Proteomes" id="UP001500751"/>
    </source>
</evidence>
<dbReference type="InterPro" id="IPR011009">
    <property type="entry name" value="Kinase-like_dom_sf"/>
</dbReference>
<dbReference type="Proteomes" id="UP001500751">
    <property type="component" value="Unassembled WGS sequence"/>
</dbReference>
<evidence type="ECO:0000259" key="1">
    <source>
        <dbReference type="Pfam" id="PF01636"/>
    </source>
</evidence>
<sequence>MTDLAVLAEACLLAGLDAVDARLVREGENTIYQLRSSIYVRISRPGQQAAAVREVAVSRWLNAAGVAAVSAVGDIQQPIICRNRPVTFWTEIPRHRPGYPAEIAAVLARLHALPVPENLSLGYLDPFVRLPERIASADIAEDDRIWLLEQINTLRVQWDALIPGLSTCVVHGDAWSGNVVSVLDGGRVILMDLERCSVGPPQWDLTSTAVKVTTDGRLTRAEYEAFVEVYGSDVMEWNHFTLFRDIRELRMTTFAVQAAGRGGEFRREAKLRIACLRGRSGDRPWSWTPIN</sequence>
<dbReference type="RefSeq" id="WP_344666229.1">
    <property type="nucleotide sequence ID" value="NZ_BAAAQN010000015.1"/>
</dbReference>
<name>A0ABP5FPX4_9ACTN</name>